<feature type="region of interest" description="Disordered" evidence="6">
    <location>
        <begin position="92"/>
        <end position="112"/>
    </location>
</feature>
<feature type="region of interest" description="Disordered" evidence="6">
    <location>
        <begin position="143"/>
        <end position="193"/>
    </location>
</feature>
<feature type="coiled-coil region" evidence="5">
    <location>
        <begin position="15"/>
        <end position="42"/>
    </location>
</feature>
<proteinExistence type="predicted"/>
<gene>
    <name evidence="8" type="ORF">B0T18DRAFT_426299</name>
</gene>
<evidence type="ECO:0000256" key="1">
    <source>
        <dbReference type="ARBA" id="ARBA00022723"/>
    </source>
</evidence>
<keyword evidence="2 4" id="KW-0863">Zinc-finger</keyword>
<dbReference type="GO" id="GO:0043161">
    <property type="term" value="P:proteasome-mediated ubiquitin-dependent protein catabolic process"/>
    <property type="evidence" value="ECO:0007669"/>
    <property type="project" value="TreeGrafter"/>
</dbReference>
<keyword evidence="1" id="KW-0479">Metal-binding</keyword>
<keyword evidence="9" id="KW-1185">Reference proteome</keyword>
<dbReference type="InterPro" id="IPR013083">
    <property type="entry name" value="Znf_RING/FYVE/PHD"/>
</dbReference>
<dbReference type="PANTHER" id="PTHR22763">
    <property type="entry name" value="RING ZINC FINGER PROTEIN"/>
    <property type="match status" value="1"/>
</dbReference>
<organism evidence="8 9">
    <name type="scientific">Schizothecium vesticola</name>
    <dbReference type="NCBI Taxonomy" id="314040"/>
    <lineage>
        <taxon>Eukaryota</taxon>
        <taxon>Fungi</taxon>
        <taxon>Dikarya</taxon>
        <taxon>Ascomycota</taxon>
        <taxon>Pezizomycotina</taxon>
        <taxon>Sordariomycetes</taxon>
        <taxon>Sordariomycetidae</taxon>
        <taxon>Sordariales</taxon>
        <taxon>Schizotheciaceae</taxon>
        <taxon>Schizothecium</taxon>
    </lineage>
</organism>
<evidence type="ECO:0000256" key="6">
    <source>
        <dbReference type="SAM" id="MobiDB-lite"/>
    </source>
</evidence>
<feature type="compositionally biased region" description="Polar residues" evidence="6">
    <location>
        <begin position="93"/>
        <end position="104"/>
    </location>
</feature>
<dbReference type="InterPro" id="IPR001841">
    <property type="entry name" value="Znf_RING"/>
</dbReference>
<evidence type="ECO:0000256" key="3">
    <source>
        <dbReference type="ARBA" id="ARBA00022833"/>
    </source>
</evidence>
<evidence type="ECO:0000313" key="8">
    <source>
        <dbReference type="EMBL" id="KAK0751695.1"/>
    </source>
</evidence>
<feature type="compositionally biased region" description="Polar residues" evidence="6">
    <location>
        <begin position="434"/>
        <end position="444"/>
    </location>
</feature>
<dbReference type="GO" id="GO:0044695">
    <property type="term" value="C:Dsc E3 ubiquitin ligase complex"/>
    <property type="evidence" value="ECO:0007669"/>
    <property type="project" value="TreeGrafter"/>
</dbReference>
<protein>
    <recommendedName>
        <fullName evidence="7">RING-type domain-containing protein</fullName>
    </recommendedName>
</protein>
<dbReference type="SUPFAM" id="SSF57850">
    <property type="entry name" value="RING/U-box"/>
    <property type="match status" value="1"/>
</dbReference>
<dbReference type="GO" id="GO:0008270">
    <property type="term" value="F:zinc ion binding"/>
    <property type="evidence" value="ECO:0007669"/>
    <property type="project" value="UniProtKB-KW"/>
</dbReference>
<evidence type="ECO:0000259" key="7">
    <source>
        <dbReference type="PROSITE" id="PS50089"/>
    </source>
</evidence>
<keyword evidence="3" id="KW-0862">Zinc</keyword>
<dbReference type="EMBL" id="JAUKUD010000002">
    <property type="protein sequence ID" value="KAK0751695.1"/>
    <property type="molecule type" value="Genomic_DNA"/>
</dbReference>
<feature type="domain" description="RING-type" evidence="7">
    <location>
        <begin position="270"/>
        <end position="318"/>
    </location>
</feature>
<evidence type="ECO:0000313" key="9">
    <source>
        <dbReference type="Proteomes" id="UP001172155"/>
    </source>
</evidence>
<evidence type="ECO:0000256" key="5">
    <source>
        <dbReference type="SAM" id="Coils"/>
    </source>
</evidence>
<keyword evidence="5" id="KW-0175">Coiled coil</keyword>
<feature type="region of interest" description="Disordered" evidence="6">
    <location>
        <begin position="363"/>
        <end position="444"/>
    </location>
</feature>
<dbReference type="GO" id="GO:0061630">
    <property type="term" value="F:ubiquitin protein ligase activity"/>
    <property type="evidence" value="ECO:0007669"/>
    <property type="project" value="TreeGrafter"/>
</dbReference>
<dbReference type="Proteomes" id="UP001172155">
    <property type="component" value="Unassembled WGS sequence"/>
</dbReference>
<dbReference type="InterPro" id="IPR050731">
    <property type="entry name" value="HRD1_E3_ubiq-ligases"/>
</dbReference>
<dbReference type="PANTHER" id="PTHR22763:SF162">
    <property type="entry name" value="TRANSMEMBRANE E3 UBIQUITIN-PROTEIN LIGASE 1"/>
    <property type="match status" value="1"/>
</dbReference>
<reference evidence="8" key="1">
    <citation type="submission" date="2023-06" db="EMBL/GenBank/DDBJ databases">
        <title>Genome-scale phylogeny and comparative genomics of the fungal order Sordariales.</title>
        <authorList>
            <consortium name="Lawrence Berkeley National Laboratory"/>
            <person name="Hensen N."/>
            <person name="Bonometti L."/>
            <person name="Westerberg I."/>
            <person name="Brannstrom I.O."/>
            <person name="Guillou S."/>
            <person name="Cros-Aarteil S."/>
            <person name="Calhoun S."/>
            <person name="Haridas S."/>
            <person name="Kuo A."/>
            <person name="Mondo S."/>
            <person name="Pangilinan J."/>
            <person name="Riley R."/>
            <person name="LaButti K."/>
            <person name="Andreopoulos B."/>
            <person name="Lipzen A."/>
            <person name="Chen C."/>
            <person name="Yanf M."/>
            <person name="Daum C."/>
            <person name="Ng V."/>
            <person name="Clum A."/>
            <person name="Steindorff A."/>
            <person name="Ohm R."/>
            <person name="Martin F."/>
            <person name="Silar P."/>
            <person name="Natvig D."/>
            <person name="Lalanne C."/>
            <person name="Gautier V."/>
            <person name="Ament-velasquez S.L."/>
            <person name="Kruys A."/>
            <person name="Hutchinson M.I."/>
            <person name="Powell A.J."/>
            <person name="Barry K."/>
            <person name="Miller A.N."/>
            <person name="Grigoriev I.V."/>
            <person name="Debuchy R."/>
            <person name="Gladieux P."/>
            <person name="Thoren M.H."/>
            <person name="Johannesson H."/>
        </authorList>
    </citation>
    <scope>NUCLEOTIDE SEQUENCE</scope>
    <source>
        <strain evidence="8">SMH3187-1</strain>
    </source>
</reference>
<evidence type="ECO:0000256" key="2">
    <source>
        <dbReference type="ARBA" id="ARBA00022771"/>
    </source>
</evidence>
<dbReference type="AlphaFoldDB" id="A0AA40KAA8"/>
<dbReference type="PROSITE" id="PS50089">
    <property type="entry name" value="ZF_RING_2"/>
    <property type="match status" value="1"/>
</dbReference>
<feature type="compositionally biased region" description="Acidic residues" evidence="6">
    <location>
        <begin position="184"/>
        <end position="193"/>
    </location>
</feature>
<evidence type="ECO:0000256" key="4">
    <source>
        <dbReference type="PROSITE-ProRule" id="PRU00175"/>
    </source>
</evidence>
<dbReference type="Gene3D" id="3.30.40.10">
    <property type="entry name" value="Zinc/RING finger domain, C3HC4 (zinc finger)"/>
    <property type="match status" value="1"/>
</dbReference>
<feature type="region of interest" description="Disordered" evidence="6">
    <location>
        <begin position="42"/>
        <end position="76"/>
    </location>
</feature>
<feature type="compositionally biased region" description="Low complexity" evidence="6">
    <location>
        <begin position="143"/>
        <end position="166"/>
    </location>
</feature>
<comment type="caution">
    <text evidence="8">The sequence shown here is derived from an EMBL/GenBank/DDBJ whole genome shotgun (WGS) entry which is preliminary data.</text>
</comment>
<name>A0AA40KAA8_9PEZI</name>
<dbReference type="Pfam" id="PF13639">
    <property type="entry name" value="zf-RING_2"/>
    <property type="match status" value="1"/>
</dbReference>
<sequence>MSRQHRSQVALASHLNQLNYRLSHHTNELERQTQQLNQNINQHHNPQQPQQRRHRATGSIDRSHQPASNLRGPSLPALVAPFHTPISVPAMATESSAPVESSPNATPPHTHDVFYGAAGESRHRFAPPHYGLSAAGELTRAGAAAAMAPSHAEPPASAPSADSSPTADHRRNQARTRLRTGLDADYDSGEEPYGIEDMLADDEATMRFIDQISHETGGAREHRHNYEEARVRQQQLLRGQMSTKRVASKKALSQLQSVDIASLDEGEKTCVICYNEFGIPSPEGTQELPLRLPNCQHIFGEHCIKKWFEESDSCPYCRDKVHSESVTVPSSSSMPATQRMYPFSQAYPAGASFMPPMHLQPGSMPSGQGHHGPAFGFHGQLNPGEDTHYQAPPSGGGAPPPSEPMHMTYSQALPPVGSMDGGSLPPAMPAVVTGHQNQGGHWMQ</sequence>
<accession>A0AA40KAA8</accession>
<dbReference type="GO" id="GO:0012505">
    <property type="term" value="C:endomembrane system"/>
    <property type="evidence" value="ECO:0007669"/>
    <property type="project" value="TreeGrafter"/>
</dbReference>